<gene>
    <name evidence="1" type="ORF">T4D_13765</name>
</gene>
<protein>
    <submittedName>
        <fullName evidence="1">Uncharacterized protein</fullName>
    </submittedName>
</protein>
<accession>A0A0V1FFY4</accession>
<sequence>MMNNILNNKATQPNAITRCCSRLRLFNTACSMATDEVSNDDSKLLPTGEIDQFFIPYTIDKRDKVANWTKERIYASANYRCLGDLPNTRWRIEVICYDLFTRTPISSYMHFYHS</sequence>
<evidence type="ECO:0000313" key="2">
    <source>
        <dbReference type="Proteomes" id="UP000054995"/>
    </source>
</evidence>
<proteinExistence type="predicted"/>
<name>A0A0V1FFY4_TRIPS</name>
<comment type="caution">
    <text evidence="1">The sequence shown here is derived from an EMBL/GenBank/DDBJ whole genome shotgun (WGS) entry which is preliminary data.</text>
</comment>
<evidence type="ECO:0000313" key="1">
    <source>
        <dbReference type="EMBL" id="KRY84876.1"/>
    </source>
</evidence>
<organism evidence="1 2">
    <name type="scientific">Trichinella pseudospiralis</name>
    <name type="common">Parasitic roundworm</name>
    <dbReference type="NCBI Taxonomy" id="6337"/>
    <lineage>
        <taxon>Eukaryota</taxon>
        <taxon>Metazoa</taxon>
        <taxon>Ecdysozoa</taxon>
        <taxon>Nematoda</taxon>
        <taxon>Enoplea</taxon>
        <taxon>Dorylaimia</taxon>
        <taxon>Trichinellida</taxon>
        <taxon>Trichinellidae</taxon>
        <taxon>Trichinella</taxon>
    </lineage>
</organism>
<keyword evidence="2" id="KW-1185">Reference proteome</keyword>
<reference evidence="1 2" key="1">
    <citation type="submission" date="2015-01" db="EMBL/GenBank/DDBJ databases">
        <title>Evolution of Trichinella species and genotypes.</title>
        <authorList>
            <person name="Korhonen P.K."/>
            <person name="Edoardo P."/>
            <person name="Giuseppe L.R."/>
            <person name="Gasser R.B."/>
        </authorList>
    </citation>
    <scope>NUCLEOTIDE SEQUENCE [LARGE SCALE GENOMIC DNA]</scope>
    <source>
        <strain evidence="1">ISS470</strain>
    </source>
</reference>
<dbReference type="OrthoDB" id="5919664at2759"/>
<dbReference type="AlphaFoldDB" id="A0A0V1FFY4"/>
<dbReference type="EMBL" id="JYDT01000104">
    <property type="protein sequence ID" value="KRY84876.1"/>
    <property type="molecule type" value="Genomic_DNA"/>
</dbReference>
<dbReference type="Proteomes" id="UP000054995">
    <property type="component" value="Unassembled WGS sequence"/>
</dbReference>